<name>K9TTG8_9CYAN</name>
<accession>K9TTG8</accession>
<evidence type="ECO:0000313" key="2">
    <source>
        <dbReference type="Proteomes" id="UP000010367"/>
    </source>
</evidence>
<dbReference type="RefSeq" id="WP_015163255.1">
    <property type="nucleotide sequence ID" value="NC_019700.1"/>
</dbReference>
<keyword evidence="2" id="KW-1185">Reference proteome</keyword>
<reference evidence="1 2" key="1">
    <citation type="submission" date="2012-06" db="EMBL/GenBank/DDBJ databases">
        <title>Finished plasmid 1 of genome of Oscillatoria acuminata PCC 6304.</title>
        <authorList>
            <consortium name="US DOE Joint Genome Institute"/>
            <person name="Gugger M."/>
            <person name="Coursin T."/>
            <person name="Rippka R."/>
            <person name="Tandeau De Marsac N."/>
            <person name="Huntemann M."/>
            <person name="Wei C.-L."/>
            <person name="Han J."/>
            <person name="Detter J.C."/>
            <person name="Han C."/>
            <person name="Tapia R."/>
            <person name="Davenport K."/>
            <person name="Daligault H."/>
            <person name="Erkkila T."/>
            <person name="Gu W."/>
            <person name="Munk A.C.C."/>
            <person name="Teshima H."/>
            <person name="Xu Y."/>
            <person name="Chain P."/>
            <person name="Chen A."/>
            <person name="Krypides N."/>
            <person name="Mavromatis K."/>
            <person name="Markowitz V."/>
            <person name="Szeto E."/>
            <person name="Ivanova N."/>
            <person name="Mikhailova N."/>
            <person name="Ovchinnikova G."/>
            <person name="Pagani I."/>
            <person name="Pati A."/>
            <person name="Goodwin L."/>
            <person name="Peters L."/>
            <person name="Pitluck S."/>
            <person name="Woyke T."/>
            <person name="Kerfeld C."/>
        </authorList>
    </citation>
    <scope>NUCLEOTIDE SEQUENCE [LARGE SCALE GENOMIC DNA]</scope>
    <source>
        <strain evidence="1 2">PCC 6304</strain>
        <plasmid evidence="2">Plasmid pOSCIL6304.01</plasmid>
    </source>
</reference>
<geneLocation type="plasmid" evidence="1 2">
    <name>pOSCIL6304.01</name>
</geneLocation>
<keyword evidence="1" id="KW-0614">Plasmid</keyword>
<protein>
    <submittedName>
        <fullName evidence="1">Uncharacterized protein</fullName>
    </submittedName>
</protein>
<organism evidence="1 2">
    <name type="scientific">Oscillatoria acuminata PCC 6304</name>
    <dbReference type="NCBI Taxonomy" id="56110"/>
    <lineage>
        <taxon>Bacteria</taxon>
        <taxon>Bacillati</taxon>
        <taxon>Cyanobacteriota</taxon>
        <taxon>Cyanophyceae</taxon>
        <taxon>Oscillatoriophycideae</taxon>
        <taxon>Oscillatoriales</taxon>
        <taxon>Oscillatoriaceae</taxon>
        <taxon>Oscillatoria</taxon>
    </lineage>
</organism>
<gene>
    <name evidence="1" type="ORF">Oscil6304_6016</name>
</gene>
<dbReference type="AlphaFoldDB" id="K9TTG8"/>
<proteinExistence type="predicted"/>
<dbReference type="InParanoid" id="K9TTG8"/>
<sequence length="78" mass="8697">MPELTEQESAIIQALAVHPRLPRTIIRAIEEKYPVVLDPADVAIALQSLESKGIIHRHCTIKGRITDAYELPQNTPSE</sequence>
<evidence type="ECO:0000313" key="1">
    <source>
        <dbReference type="EMBL" id="AFY85476.1"/>
    </source>
</evidence>
<dbReference type="KEGG" id="oac:Oscil6304_6016"/>
<dbReference type="HOGENOM" id="CLU_2618603_0_0_3"/>
<dbReference type="Proteomes" id="UP000010367">
    <property type="component" value="Plasmid pOSCIL6304.01"/>
</dbReference>
<dbReference type="EMBL" id="CP003608">
    <property type="protein sequence ID" value="AFY85476.1"/>
    <property type="molecule type" value="Genomic_DNA"/>
</dbReference>